<dbReference type="Proteomes" id="UP000537130">
    <property type="component" value="Unassembled WGS sequence"/>
</dbReference>
<feature type="signal peptide" evidence="1">
    <location>
        <begin position="1"/>
        <end position="18"/>
    </location>
</feature>
<name>A0A7W4Z7T7_9GAMM</name>
<accession>A0A7W4Z7T7</accession>
<dbReference type="GO" id="GO:0009279">
    <property type="term" value="C:cell outer membrane"/>
    <property type="evidence" value="ECO:0007669"/>
    <property type="project" value="InterPro"/>
</dbReference>
<evidence type="ECO:0000313" key="2">
    <source>
        <dbReference type="EMBL" id="MBB3048241.1"/>
    </source>
</evidence>
<evidence type="ECO:0000313" key="3">
    <source>
        <dbReference type="Proteomes" id="UP000537130"/>
    </source>
</evidence>
<protein>
    <submittedName>
        <fullName evidence="2">Nucleoside-specific outer membrane channel protein Tsx</fullName>
    </submittedName>
</protein>
<sequence>MRLLLISLIFFGCSPLFANESFIRFHSANVQALYGEGFEPGDDDKHIFTGEYFQANRVGDLFFFIDSSKVRGGDSGFYSELSPRLSLPGFDWNNSKYIKNVLLALNIEKPEGLTPRRLYGFGVDLKLPGFQVFNTHLYQRDDPTLKGNTFQFTLVWKATFSGFGAYWLAEGFADLAGGEGPGRVSHQLVVPRLLLDVGQWLNISRGRLFAGVEYSYWHNKFGLDGVTESVPQLQLKWVMF</sequence>
<organism evidence="2 3">
    <name type="scientific">Litorivivens lipolytica</name>
    <dbReference type="NCBI Taxonomy" id="1524264"/>
    <lineage>
        <taxon>Bacteria</taxon>
        <taxon>Pseudomonadati</taxon>
        <taxon>Pseudomonadota</taxon>
        <taxon>Gammaproteobacteria</taxon>
        <taxon>Litorivivens</taxon>
    </lineage>
</organism>
<keyword evidence="3" id="KW-1185">Reference proteome</keyword>
<dbReference type="RefSeq" id="WP_183411036.1">
    <property type="nucleotide sequence ID" value="NZ_JACHWY010000003.1"/>
</dbReference>
<dbReference type="EMBL" id="JACHWY010000003">
    <property type="protein sequence ID" value="MBB3048241.1"/>
    <property type="molecule type" value="Genomic_DNA"/>
</dbReference>
<feature type="chain" id="PRO_5030869128" evidence="1">
    <location>
        <begin position="19"/>
        <end position="240"/>
    </location>
</feature>
<dbReference type="InterPro" id="IPR036777">
    <property type="entry name" value="Channel_Tsx-like_sf"/>
</dbReference>
<dbReference type="Gene3D" id="2.40.230.20">
    <property type="entry name" value="Nucleoside-specific channel-forming protein, Tsx-like"/>
    <property type="match status" value="1"/>
</dbReference>
<comment type="caution">
    <text evidence="2">The sequence shown here is derived from an EMBL/GenBank/DDBJ whole genome shotgun (WGS) entry which is preliminary data.</text>
</comment>
<dbReference type="AlphaFoldDB" id="A0A7W4Z7T7"/>
<keyword evidence="1" id="KW-0732">Signal</keyword>
<proteinExistence type="predicted"/>
<reference evidence="2 3" key="1">
    <citation type="submission" date="2020-08" db="EMBL/GenBank/DDBJ databases">
        <title>Genomic Encyclopedia of Type Strains, Phase III (KMG-III): the genomes of soil and plant-associated and newly described type strains.</title>
        <authorList>
            <person name="Whitman W."/>
        </authorList>
    </citation>
    <scope>NUCLEOTIDE SEQUENCE [LARGE SCALE GENOMIC DNA]</scope>
    <source>
        <strain evidence="2 3">CECT 8654</strain>
    </source>
</reference>
<gene>
    <name evidence="2" type="ORF">FHR99_002515</name>
</gene>
<dbReference type="SUPFAM" id="SSF111364">
    <property type="entry name" value="Tsx-like channel"/>
    <property type="match status" value="1"/>
</dbReference>
<evidence type="ECO:0000256" key="1">
    <source>
        <dbReference type="SAM" id="SignalP"/>
    </source>
</evidence>